<dbReference type="AlphaFoldDB" id="A0A9P9L0F3"/>
<reference evidence="1" key="1">
    <citation type="journal article" date="2021" name="Nat. Commun.">
        <title>Genetic determinants of endophytism in the Arabidopsis root mycobiome.</title>
        <authorList>
            <person name="Mesny F."/>
            <person name="Miyauchi S."/>
            <person name="Thiergart T."/>
            <person name="Pickel B."/>
            <person name="Atanasova L."/>
            <person name="Karlsson M."/>
            <person name="Huettel B."/>
            <person name="Barry K.W."/>
            <person name="Haridas S."/>
            <person name="Chen C."/>
            <person name="Bauer D."/>
            <person name="Andreopoulos W."/>
            <person name="Pangilinan J."/>
            <person name="LaButti K."/>
            <person name="Riley R."/>
            <person name="Lipzen A."/>
            <person name="Clum A."/>
            <person name="Drula E."/>
            <person name="Henrissat B."/>
            <person name="Kohler A."/>
            <person name="Grigoriev I.V."/>
            <person name="Martin F.M."/>
            <person name="Hacquard S."/>
        </authorList>
    </citation>
    <scope>NUCLEOTIDE SEQUENCE</scope>
    <source>
        <strain evidence="1">FSSC 5 MPI-SDFR-AT-0091</strain>
    </source>
</reference>
<accession>A0A9P9L0F3</accession>
<evidence type="ECO:0000313" key="2">
    <source>
        <dbReference type="Proteomes" id="UP000736672"/>
    </source>
</evidence>
<sequence length="85" mass="9424">MLPSSVLSWILCPMVLSPARRTRPPLWILPPKGSDNGDDEILGHSIDKVLPYLYDNHAMKSPFDSSVAVRGWPIHGERSKPFGGD</sequence>
<name>A0A9P9L0F3_FUSSL</name>
<comment type="caution">
    <text evidence="1">The sequence shown here is derived from an EMBL/GenBank/DDBJ whole genome shotgun (WGS) entry which is preliminary data.</text>
</comment>
<dbReference type="Proteomes" id="UP000736672">
    <property type="component" value="Unassembled WGS sequence"/>
</dbReference>
<evidence type="ECO:0000313" key="1">
    <source>
        <dbReference type="EMBL" id="KAH7271751.1"/>
    </source>
</evidence>
<dbReference type="EMBL" id="JAGTJS010000004">
    <property type="protein sequence ID" value="KAH7271751.1"/>
    <property type="molecule type" value="Genomic_DNA"/>
</dbReference>
<organism evidence="1 2">
    <name type="scientific">Fusarium solani</name>
    <name type="common">Filamentous fungus</name>
    <dbReference type="NCBI Taxonomy" id="169388"/>
    <lineage>
        <taxon>Eukaryota</taxon>
        <taxon>Fungi</taxon>
        <taxon>Dikarya</taxon>
        <taxon>Ascomycota</taxon>
        <taxon>Pezizomycotina</taxon>
        <taxon>Sordariomycetes</taxon>
        <taxon>Hypocreomycetidae</taxon>
        <taxon>Hypocreales</taxon>
        <taxon>Nectriaceae</taxon>
        <taxon>Fusarium</taxon>
        <taxon>Fusarium solani species complex</taxon>
    </lineage>
</organism>
<protein>
    <submittedName>
        <fullName evidence="1">Uncharacterized protein</fullName>
    </submittedName>
</protein>
<gene>
    <name evidence="1" type="ORF">B0J15DRAFT_485846</name>
</gene>
<keyword evidence="2" id="KW-1185">Reference proteome</keyword>
<proteinExistence type="predicted"/>